<reference evidence="1 2" key="1">
    <citation type="submission" date="2016-02" db="EMBL/GenBank/DDBJ databases">
        <authorList>
            <consortium name="Pathogen Informatics"/>
        </authorList>
    </citation>
    <scope>NUCLEOTIDE SEQUENCE [LARGE SCALE GENOMIC DNA]</scope>
    <source>
        <strain evidence="1 2">LSS23</strain>
    </source>
</reference>
<proteinExistence type="predicted"/>
<evidence type="ECO:0000313" key="2">
    <source>
        <dbReference type="Proteomes" id="UP000073434"/>
    </source>
</evidence>
<name>A0A0Z8GWI6_STRSU</name>
<accession>A0A0Z8GWI6</accession>
<sequence>MDTEGNEIQGAVNLVTDGVVSTTTTTTTTTDGVASVTEDTVASGLTYDATTQKPASITYNGKVYELVQVKDGDVEQGLVTEGTTTVTYIYQVVPNKTETTSEAVTGTVITRYVDIDTGEEIVSGSTIVDNGIVANTVITTERNAAGEIVYQTVETIPTGLTYDTTSDKTVKNAEIALIQIPVTDIAVADVPAVGTSKVNNGDGTVTISYTMNSNIMVLDSNFRTLGEAEVLNRIEKELTSQATQMFPEATWSFDPFVTYLETPIPAGDGVSNYVATKSYTAHATFDISGRTTSYTFVSVDASEVGAVEEGTTIITYYYRKVPLTIETVAFPLGLESLTVATLPRDF</sequence>
<dbReference type="AlphaFoldDB" id="A0A0Z8GWI6"/>
<organism evidence="1 2">
    <name type="scientific">Streptococcus suis</name>
    <dbReference type="NCBI Taxonomy" id="1307"/>
    <lineage>
        <taxon>Bacteria</taxon>
        <taxon>Bacillati</taxon>
        <taxon>Bacillota</taxon>
        <taxon>Bacilli</taxon>
        <taxon>Lactobacillales</taxon>
        <taxon>Streptococcaceae</taxon>
        <taxon>Streptococcus</taxon>
    </lineage>
</organism>
<evidence type="ECO:0000313" key="1">
    <source>
        <dbReference type="EMBL" id="CYV06218.1"/>
    </source>
</evidence>
<evidence type="ECO:0008006" key="3">
    <source>
        <dbReference type="Google" id="ProtNLM"/>
    </source>
</evidence>
<gene>
    <name evidence="1" type="ORF">ERS132385_02297</name>
</gene>
<dbReference type="Proteomes" id="UP000073434">
    <property type="component" value="Unassembled WGS sequence"/>
</dbReference>
<protein>
    <recommendedName>
        <fullName evidence="3">Muramidase-released protein</fullName>
    </recommendedName>
</protein>
<dbReference type="EMBL" id="FIFW01000047">
    <property type="protein sequence ID" value="CYV06218.1"/>
    <property type="molecule type" value="Genomic_DNA"/>
</dbReference>